<accession>A0A8H9I061</accession>
<feature type="coiled-coil region" evidence="1">
    <location>
        <begin position="73"/>
        <end position="100"/>
    </location>
</feature>
<accession>A0A1E7NE76</accession>
<evidence type="ECO:0000313" key="4">
    <source>
        <dbReference type="EMBL" id="OEV39000.1"/>
    </source>
</evidence>
<reference evidence="4" key="3">
    <citation type="submission" date="2016-08" db="EMBL/GenBank/DDBJ databases">
        <title>Sequencing, Assembly and Comparative Genomics of S. aureofaciens ATCC 10762.</title>
        <authorList>
            <person name="Gradnigo J.S."/>
            <person name="Johnson N."/>
            <person name="Somerville G.A."/>
        </authorList>
    </citation>
    <scope>NUCLEOTIDE SEQUENCE [LARGE SCALE GENOMIC DNA]</scope>
    <source>
        <strain evidence="4">ATCC 10762</strain>
    </source>
</reference>
<feature type="compositionally biased region" description="Basic and acidic residues" evidence="2">
    <location>
        <begin position="24"/>
        <end position="34"/>
    </location>
</feature>
<reference evidence="3" key="5">
    <citation type="submission" date="2020-09" db="EMBL/GenBank/DDBJ databases">
        <authorList>
            <person name="Sun Q."/>
            <person name="Ohkuma M."/>
        </authorList>
    </citation>
    <scope>NUCLEOTIDE SEQUENCE</scope>
    <source>
        <strain evidence="3">JCM 4434</strain>
    </source>
</reference>
<dbReference type="EMBL" id="BMUB01000022">
    <property type="protein sequence ID" value="GGU99419.1"/>
    <property type="molecule type" value="Genomic_DNA"/>
</dbReference>
<dbReference type="KEGG" id="kau:B6264_30275"/>
<proteinExistence type="predicted"/>
<reference evidence="4 5" key="2">
    <citation type="submission" date="2014-07" db="EMBL/GenBank/DDBJ databases">
        <authorList>
            <person name="Zhang J.E."/>
            <person name="Yang H."/>
            <person name="Guo J."/>
            <person name="Deng Z."/>
            <person name="Luo H."/>
            <person name="Luo M."/>
            <person name="Zhao B."/>
        </authorList>
    </citation>
    <scope>NUCLEOTIDE SEQUENCE [LARGE SCALE GENOMIC DNA]</scope>
    <source>
        <strain evidence="4">ATCC 10762</strain>
        <strain evidence="5">ATCC 10762 / DSM 40127 / CCM 3239 / JCM 4008 / LMG 5968 / NBRC 12843 / NCIMB 8234 / A-377</strain>
    </source>
</reference>
<keyword evidence="5" id="KW-1185">Reference proteome</keyword>
<reference evidence="5" key="4">
    <citation type="submission" date="2016-08" db="EMBL/GenBank/DDBJ databases">
        <title>Sequencing, assembly and comparative genomics of S. aureofaciens ATCC 10762.</title>
        <authorList>
            <person name="Gradnigo J.S."/>
            <person name="Johnson N."/>
            <person name="Somerville G.A."/>
        </authorList>
    </citation>
    <scope>NUCLEOTIDE SEQUENCE [LARGE SCALE GENOMIC DNA]</scope>
    <source>
        <strain evidence="5">ATCC 10762 / DSM 40127 / CCM 3239 / JCM 4008 / LMG 5968 / NBRC 12843 / NCIMB 8234 / A-377</strain>
    </source>
</reference>
<comment type="caution">
    <text evidence="4">The sequence shown here is derived from an EMBL/GenBank/DDBJ whole genome shotgun (WGS) entry which is preliminary data.</text>
</comment>
<protein>
    <submittedName>
        <fullName evidence="4">Uncharacterized protein</fullName>
    </submittedName>
</protein>
<feature type="region of interest" description="Disordered" evidence="2">
    <location>
        <begin position="15"/>
        <end position="35"/>
    </location>
</feature>
<keyword evidence="1" id="KW-0175">Coiled coil</keyword>
<dbReference type="Proteomes" id="UP000037395">
    <property type="component" value="Unassembled WGS sequence"/>
</dbReference>
<dbReference type="AlphaFoldDB" id="A0A1E7NE76"/>
<feature type="region of interest" description="Disordered" evidence="2">
    <location>
        <begin position="190"/>
        <end position="211"/>
    </location>
</feature>
<reference evidence="3" key="1">
    <citation type="journal article" date="2014" name="Int. J. Syst. Evol. Microbiol.">
        <title>Complete genome sequence of Corynebacterium casei LMG S-19264T (=DSM 44701T), isolated from a smear-ripened cheese.</title>
        <authorList>
            <consortium name="US DOE Joint Genome Institute (JGI-PGF)"/>
            <person name="Walter F."/>
            <person name="Albersmeier A."/>
            <person name="Kalinowski J."/>
            <person name="Ruckert C."/>
        </authorList>
    </citation>
    <scope>NUCLEOTIDE SEQUENCE</scope>
    <source>
        <strain evidence="3">JCM 4434</strain>
    </source>
</reference>
<evidence type="ECO:0000256" key="2">
    <source>
        <dbReference type="SAM" id="MobiDB-lite"/>
    </source>
</evidence>
<evidence type="ECO:0000313" key="5">
    <source>
        <dbReference type="Proteomes" id="UP000037395"/>
    </source>
</evidence>
<organism evidence="4 5">
    <name type="scientific">Kitasatospora aureofaciens</name>
    <name type="common">Streptomyces aureofaciens</name>
    <dbReference type="NCBI Taxonomy" id="1894"/>
    <lineage>
        <taxon>Bacteria</taxon>
        <taxon>Bacillati</taxon>
        <taxon>Actinomycetota</taxon>
        <taxon>Actinomycetes</taxon>
        <taxon>Kitasatosporales</taxon>
        <taxon>Streptomycetaceae</taxon>
        <taxon>Kitasatospora</taxon>
    </lineage>
</organism>
<evidence type="ECO:0000256" key="1">
    <source>
        <dbReference type="SAM" id="Coils"/>
    </source>
</evidence>
<gene>
    <name evidence="3" type="ORF">GCM10010502_62350</name>
    <name evidence="4" type="ORF">HS99_0018005</name>
</gene>
<evidence type="ECO:0000313" key="3">
    <source>
        <dbReference type="EMBL" id="GGU99419.1"/>
    </source>
</evidence>
<dbReference type="EMBL" id="JPRF03000002">
    <property type="protein sequence ID" value="OEV39000.1"/>
    <property type="molecule type" value="Genomic_DNA"/>
</dbReference>
<sequence length="220" mass="24382">MWSAAPVATRARDSPWWLSEGADGTEHHRSDPCIRPEPGSVNFPFLEDPMNQHHKNGWTSEHLLRPQGTNLYAAQQRERLRQMANEVQALLHEYKSALENIRFEGDKPMEAKVRAFRATRPMAALEKHLRDAVNAAGKIDASYNRFYVELPVKREARAKAKALQKANKAGTQNAQGIQAVNTAANLHGISAGLAENPNGNGDGTPKDQPPATFLDFLKEA</sequence>
<name>A0A1E7NE76_KITAU</name>
<dbReference type="Proteomes" id="UP000610124">
    <property type="component" value="Unassembled WGS sequence"/>
</dbReference>